<sequence length="774" mass="88853">MSRRLRISFRRKDRISDLPDTLLHEILSFLPTKDAAATTILSKRWNPLFLSQLMLRFDDHSFTDHFAFRKFFYSFMSMRDKSLPILSFQLNCRYSFIDKNDFNNLVYAAITSGVENLSINLCHLNETTLPSFILTSKTLTSLKLKRVTLNEVPFVDLPSLKVLHLESVTFTCPEYLMKLLSSCPILEKLEANDSITTTFFKVIGRDRGEFIKCRYSETILPSFILTTKTLTQLKLKRITLNQVPFVDLPLLKVLHLESVSFTYYWYITTLLSGCPVLEELEAKDVIVTRRCMVIRTGREVLNLSNLVRANISNGLLEFDWLYNVNLLRIQETVPVYLHGMFPNLTHLELIFNFMPIFASLKWNCLMKQLLPNFPKLQTLIIREADTVTNSGDKDWEDPTIVPECLLSHLTTCSLRNYSRINCEFQFANYIIRNSRVLSTMIIQSAESVETNTKHQMFMELSSLCPRISTYATNAIAVHISLPPREHHISVIWLKIPTKAEGFSWVPKYAIEETAPKDVYRKRKSCRPSPSDRVARETMTGVQEDRISPFSADEKEQVCRGISSKKKSVVEWICLQPLKDESIRFISDIKFSLTLLCSRYSDKLALLALCSDESVSSKVRPDNASMEAIGQLGEHIIPQKHLSKYIMGIKKVSNPKSARRSRRRKQAHLFELESQVGKLKLENATLYKQFTDASQQFHEADTNNQVLKSDVEALRAKVKLVKHIVTRSSFITSLNNQFLHNQCQMSTPPQLNTTTSIRCMPHVSPTINVQQGNSA</sequence>
<dbReference type="InterPro" id="IPR013101">
    <property type="entry name" value="LRR_PRU1-like"/>
</dbReference>
<dbReference type="InterPro" id="IPR004827">
    <property type="entry name" value="bZIP"/>
</dbReference>
<dbReference type="SUPFAM" id="SSF57959">
    <property type="entry name" value="Leucine zipper domain"/>
    <property type="match status" value="1"/>
</dbReference>
<keyword evidence="2" id="KW-0805">Transcription regulation</keyword>
<dbReference type="PROSITE" id="PS50181">
    <property type="entry name" value="FBOX"/>
    <property type="match status" value="1"/>
</dbReference>
<evidence type="ECO:0000256" key="3">
    <source>
        <dbReference type="ARBA" id="ARBA00023125"/>
    </source>
</evidence>
<dbReference type="SUPFAM" id="SSF52058">
    <property type="entry name" value="L domain-like"/>
    <property type="match status" value="1"/>
</dbReference>
<dbReference type="InterPro" id="IPR036047">
    <property type="entry name" value="F-box-like_dom_sf"/>
</dbReference>
<dbReference type="GO" id="GO:0003700">
    <property type="term" value="F:DNA-binding transcription factor activity"/>
    <property type="evidence" value="ECO:0007669"/>
    <property type="project" value="InterPro"/>
</dbReference>
<reference evidence="7 9" key="2">
    <citation type="journal article" date="2014" name="BMC Genomics">
        <title>An improved genome release (version Mt4.0) for the model legume Medicago truncatula.</title>
        <authorList>
            <person name="Tang H."/>
            <person name="Krishnakumar V."/>
            <person name="Bidwell S."/>
            <person name="Rosen B."/>
            <person name="Chan A."/>
            <person name="Zhou S."/>
            <person name="Gentzbittel L."/>
            <person name="Childs K.L."/>
            <person name="Yandell M."/>
            <person name="Gundlach H."/>
            <person name="Mayer K.F."/>
            <person name="Schwartz D.C."/>
            <person name="Town C.D."/>
        </authorList>
    </citation>
    <scope>GENOME REANNOTATION</scope>
    <source>
        <strain evidence="7">A17</strain>
        <strain evidence="8 9">cv. Jemalong A17</strain>
    </source>
</reference>
<dbReference type="PaxDb" id="3880-AES83627"/>
<dbReference type="EnsemblPlants" id="KEH35992">
    <property type="protein sequence ID" value="KEH35992"/>
    <property type="gene ID" value="MTR_3g109982"/>
</dbReference>
<keyword evidence="9" id="KW-1185">Reference proteome</keyword>
<dbReference type="CDD" id="cd22160">
    <property type="entry name" value="F-box_AtFBL13-like"/>
    <property type="match status" value="1"/>
</dbReference>
<name>A0A072V2C2_MEDTR</name>
<dbReference type="Pfam" id="PF00646">
    <property type="entry name" value="F-box"/>
    <property type="match status" value="1"/>
</dbReference>
<dbReference type="InterPro" id="IPR032675">
    <property type="entry name" value="LRR_dom_sf"/>
</dbReference>
<gene>
    <name evidence="7" type="ordered locus">MTR_3g109982</name>
</gene>
<dbReference type="Proteomes" id="UP000002051">
    <property type="component" value="Chromosome 3"/>
</dbReference>
<dbReference type="Pfam" id="PF08387">
    <property type="entry name" value="FBD"/>
    <property type="match status" value="1"/>
</dbReference>
<feature type="domain" description="F-box" evidence="6">
    <location>
        <begin position="12"/>
        <end position="65"/>
    </location>
</feature>
<dbReference type="CDD" id="cd14702">
    <property type="entry name" value="bZIP_plant_GBF1"/>
    <property type="match status" value="1"/>
</dbReference>
<dbReference type="Gene3D" id="1.20.1280.50">
    <property type="match status" value="1"/>
</dbReference>
<reference evidence="7 9" key="1">
    <citation type="journal article" date="2011" name="Nature">
        <title>The Medicago genome provides insight into the evolution of rhizobial symbioses.</title>
        <authorList>
            <person name="Young N.D."/>
            <person name="Debelle F."/>
            <person name="Oldroyd G.E."/>
            <person name="Geurts R."/>
            <person name="Cannon S.B."/>
            <person name="Udvardi M.K."/>
            <person name="Benedito V.A."/>
            <person name="Mayer K.F."/>
            <person name="Gouzy J."/>
            <person name="Schoof H."/>
            <person name="Van de Peer Y."/>
            <person name="Proost S."/>
            <person name="Cook D.R."/>
            <person name="Meyers B.C."/>
            <person name="Spannagl M."/>
            <person name="Cheung F."/>
            <person name="De Mita S."/>
            <person name="Krishnakumar V."/>
            <person name="Gundlach H."/>
            <person name="Zhou S."/>
            <person name="Mudge J."/>
            <person name="Bharti A.K."/>
            <person name="Murray J.D."/>
            <person name="Naoumkina M.A."/>
            <person name="Rosen B."/>
            <person name="Silverstein K.A."/>
            <person name="Tang H."/>
            <person name="Rombauts S."/>
            <person name="Zhao P.X."/>
            <person name="Zhou P."/>
            <person name="Barbe V."/>
            <person name="Bardou P."/>
            <person name="Bechner M."/>
            <person name="Bellec A."/>
            <person name="Berger A."/>
            <person name="Berges H."/>
            <person name="Bidwell S."/>
            <person name="Bisseling T."/>
            <person name="Choisne N."/>
            <person name="Couloux A."/>
            <person name="Denny R."/>
            <person name="Deshpande S."/>
            <person name="Dai X."/>
            <person name="Doyle J.J."/>
            <person name="Dudez A.M."/>
            <person name="Farmer A.D."/>
            <person name="Fouteau S."/>
            <person name="Franken C."/>
            <person name="Gibelin C."/>
            <person name="Gish J."/>
            <person name="Goldstein S."/>
            <person name="Gonzalez A.J."/>
            <person name="Green P.J."/>
            <person name="Hallab A."/>
            <person name="Hartog M."/>
            <person name="Hua A."/>
            <person name="Humphray S.J."/>
            <person name="Jeong D.H."/>
            <person name="Jing Y."/>
            <person name="Jocker A."/>
            <person name="Kenton S.M."/>
            <person name="Kim D.J."/>
            <person name="Klee K."/>
            <person name="Lai H."/>
            <person name="Lang C."/>
            <person name="Lin S."/>
            <person name="Macmil S.L."/>
            <person name="Magdelenat G."/>
            <person name="Matthews L."/>
            <person name="McCorrison J."/>
            <person name="Monaghan E.L."/>
            <person name="Mun J.H."/>
            <person name="Najar F.Z."/>
            <person name="Nicholson C."/>
            <person name="Noirot C."/>
            <person name="O'Bleness M."/>
            <person name="Paule C.R."/>
            <person name="Poulain J."/>
            <person name="Prion F."/>
            <person name="Qin B."/>
            <person name="Qu C."/>
            <person name="Retzel E.F."/>
            <person name="Riddle C."/>
            <person name="Sallet E."/>
            <person name="Samain S."/>
            <person name="Samson N."/>
            <person name="Sanders I."/>
            <person name="Saurat O."/>
            <person name="Scarpelli C."/>
            <person name="Schiex T."/>
            <person name="Segurens B."/>
            <person name="Severin A.J."/>
            <person name="Sherrier D.J."/>
            <person name="Shi R."/>
            <person name="Sims S."/>
            <person name="Singer S.R."/>
            <person name="Sinharoy S."/>
            <person name="Sterck L."/>
            <person name="Viollet A."/>
            <person name="Wang B.B."/>
            <person name="Wang K."/>
            <person name="Wang M."/>
            <person name="Wang X."/>
            <person name="Warfsmann J."/>
            <person name="Weissenbach J."/>
            <person name="White D.D."/>
            <person name="White J.D."/>
            <person name="Wiley G.B."/>
            <person name="Wincker P."/>
            <person name="Xing Y."/>
            <person name="Yang L."/>
            <person name="Yao Z."/>
            <person name="Ying F."/>
            <person name="Zhai J."/>
            <person name="Zhou L."/>
            <person name="Zuber A."/>
            <person name="Denarie J."/>
            <person name="Dixon R.A."/>
            <person name="May G.D."/>
            <person name="Schwartz D.C."/>
            <person name="Rogers J."/>
            <person name="Quetier F."/>
            <person name="Town C.D."/>
            <person name="Roe B.A."/>
        </authorList>
    </citation>
    <scope>NUCLEOTIDE SEQUENCE [LARGE SCALE GENOMIC DNA]</scope>
    <source>
        <strain evidence="7">A17</strain>
        <strain evidence="8 9">cv. Jemalong A17</strain>
    </source>
</reference>
<dbReference type="eggNOG" id="KOG1811">
    <property type="taxonomic scope" value="Eukaryota"/>
</dbReference>
<evidence type="ECO:0000313" key="8">
    <source>
        <dbReference type="EnsemblPlants" id="KEH35992"/>
    </source>
</evidence>
<dbReference type="PANTHER" id="PTHR31900">
    <property type="entry name" value="F-BOX/RNI SUPERFAMILY PROTEIN-RELATED"/>
    <property type="match status" value="1"/>
</dbReference>
<reference evidence="8" key="3">
    <citation type="submission" date="2015-04" db="UniProtKB">
        <authorList>
            <consortium name="EnsemblPlants"/>
        </authorList>
    </citation>
    <scope>IDENTIFICATION</scope>
    <source>
        <strain evidence="8">cv. Jemalong A17</strain>
    </source>
</reference>
<dbReference type="Gene3D" id="3.80.10.10">
    <property type="entry name" value="Ribonuclease Inhibitor"/>
    <property type="match status" value="1"/>
</dbReference>
<evidence type="ECO:0000259" key="6">
    <source>
        <dbReference type="PROSITE" id="PS50181"/>
    </source>
</evidence>
<organism evidence="7 9">
    <name type="scientific">Medicago truncatula</name>
    <name type="common">Barrel medic</name>
    <name type="synonym">Medicago tribuloides</name>
    <dbReference type="NCBI Taxonomy" id="3880"/>
    <lineage>
        <taxon>Eukaryota</taxon>
        <taxon>Viridiplantae</taxon>
        <taxon>Streptophyta</taxon>
        <taxon>Embryophyta</taxon>
        <taxon>Tracheophyta</taxon>
        <taxon>Spermatophyta</taxon>
        <taxon>Magnoliopsida</taxon>
        <taxon>eudicotyledons</taxon>
        <taxon>Gunneridae</taxon>
        <taxon>Pentapetalae</taxon>
        <taxon>rosids</taxon>
        <taxon>fabids</taxon>
        <taxon>Fabales</taxon>
        <taxon>Fabaceae</taxon>
        <taxon>Papilionoideae</taxon>
        <taxon>50 kb inversion clade</taxon>
        <taxon>NPAAA clade</taxon>
        <taxon>Hologalegina</taxon>
        <taxon>IRL clade</taxon>
        <taxon>Trifolieae</taxon>
        <taxon>Medicago</taxon>
    </lineage>
</organism>
<comment type="subcellular location">
    <subcellularLocation>
        <location evidence="1">Nucleus</location>
    </subcellularLocation>
</comment>
<evidence type="ECO:0000256" key="1">
    <source>
        <dbReference type="ARBA" id="ARBA00004123"/>
    </source>
</evidence>
<keyword evidence="3" id="KW-0238">DNA-binding</keyword>
<evidence type="ECO:0000256" key="4">
    <source>
        <dbReference type="ARBA" id="ARBA00023163"/>
    </source>
</evidence>
<dbReference type="EMBL" id="CM001219">
    <property type="protein sequence ID" value="KEH35992.1"/>
    <property type="molecule type" value="Genomic_DNA"/>
</dbReference>
<keyword evidence="5" id="KW-0539">Nucleus</keyword>
<dbReference type="InterPro" id="IPR053781">
    <property type="entry name" value="F-box_AtFBL13-like"/>
</dbReference>
<dbReference type="SUPFAM" id="SSF81383">
    <property type="entry name" value="F-box domain"/>
    <property type="match status" value="1"/>
</dbReference>
<dbReference type="Pfam" id="PF07723">
    <property type="entry name" value="LRR_2"/>
    <property type="match status" value="2"/>
</dbReference>
<dbReference type="SMART" id="SM00338">
    <property type="entry name" value="BRLZ"/>
    <property type="match status" value="1"/>
</dbReference>
<dbReference type="GO" id="GO:0005634">
    <property type="term" value="C:nucleus"/>
    <property type="evidence" value="ECO:0007669"/>
    <property type="project" value="UniProtKB-SubCell"/>
</dbReference>
<evidence type="ECO:0000256" key="2">
    <source>
        <dbReference type="ARBA" id="ARBA00023015"/>
    </source>
</evidence>
<dbReference type="PANTHER" id="PTHR31900:SF34">
    <property type="entry name" value="EMB|CAB62440.1-RELATED"/>
    <property type="match status" value="1"/>
</dbReference>
<dbReference type="Pfam" id="PF00170">
    <property type="entry name" value="bZIP_1"/>
    <property type="match status" value="1"/>
</dbReference>
<keyword evidence="4" id="KW-0804">Transcription</keyword>
<dbReference type="InterPro" id="IPR045314">
    <property type="entry name" value="bZIP_plant_GBF1"/>
</dbReference>
<protein>
    <submittedName>
        <fullName evidence="7">F-box/RNI/FBD-like domain protein, putative</fullName>
    </submittedName>
</protein>
<dbReference type="InterPro" id="IPR006566">
    <property type="entry name" value="FBD"/>
</dbReference>
<dbReference type="SMART" id="SM00579">
    <property type="entry name" value="FBD"/>
    <property type="match status" value="1"/>
</dbReference>
<dbReference type="InterPro" id="IPR001810">
    <property type="entry name" value="F-box_dom"/>
</dbReference>
<dbReference type="SMART" id="SM00256">
    <property type="entry name" value="FBOX"/>
    <property type="match status" value="1"/>
</dbReference>
<proteinExistence type="predicted"/>
<dbReference type="HOGENOM" id="CLU_367781_0_0_1"/>
<dbReference type="GO" id="GO:0003677">
    <property type="term" value="F:DNA binding"/>
    <property type="evidence" value="ECO:0007669"/>
    <property type="project" value="UniProtKB-KW"/>
</dbReference>
<accession>A0A072V2C2</accession>
<dbReference type="InterPro" id="IPR050232">
    <property type="entry name" value="FBL13/AtMIF1-like"/>
</dbReference>
<dbReference type="Gene3D" id="1.20.5.170">
    <property type="match status" value="1"/>
</dbReference>
<dbReference type="PROSITE" id="PS00036">
    <property type="entry name" value="BZIP_BASIC"/>
    <property type="match status" value="1"/>
</dbReference>
<dbReference type="AlphaFoldDB" id="A0A072V2C2"/>
<evidence type="ECO:0000313" key="9">
    <source>
        <dbReference type="Proteomes" id="UP000002051"/>
    </source>
</evidence>
<evidence type="ECO:0000313" key="7">
    <source>
        <dbReference type="EMBL" id="KEH35992.1"/>
    </source>
</evidence>
<evidence type="ECO:0000256" key="5">
    <source>
        <dbReference type="ARBA" id="ARBA00023242"/>
    </source>
</evidence>
<dbReference type="InterPro" id="IPR046347">
    <property type="entry name" value="bZIP_sf"/>
</dbReference>